<dbReference type="PANTHER" id="PTHR33221">
    <property type="entry name" value="WINGED HELIX-TURN-HELIX TRANSCRIPTIONAL REGULATOR, RRF2 FAMILY"/>
    <property type="match status" value="1"/>
</dbReference>
<evidence type="ECO:0000313" key="2">
    <source>
        <dbReference type="EMBL" id="GAO31153.1"/>
    </source>
</evidence>
<dbReference type="STRING" id="1236989.JCM15548_13490"/>
<dbReference type="EMBL" id="BAZW01000039">
    <property type="protein sequence ID" value="GAO31153.1"/>
    <property type="molecule type" value="Genomic_DNA"/>
</dbReference>
<proteinExistence type="predicted"/>
<evidence type="ECO:0000256" key="1">
    <source>
        <dbReference type="ARBA" id="ARBA00023125"/>
    </source>
</evidence>
<dbReference type="NCBIfam" id="TIGR00738">
    <property type="entry name" value="rrf2_super"/>
    <property type="match status" value="1"/>
</dbReference>
<evidence type="ECO:0000313" key="3">
    <source>
        <dbReference type="Proteomes" id="UP000032900"/>
    </source>
</evidence>
<accession>A0A0E9M0S2</accession>
<dbReference type="OrthoDB" id="9808360at2"/>
<sequence length="152" mass="17269">MKITTKTRYGLRAMVEIARETNNEGILQKEISLRQKLSNKYLDQIILALKSANLIMNVHGKKSGYILAKPADSITLLDIHQAFEPAMHMVDCLAPNYVCEKEARCSSKLFWQGLNNVVVDYFNSFTLQQILDKQTELESIPHLSSSNLTCHK</sequence>
<keyword evidence="1" id="KW-0238">DNA-binding</keyword>
<dbReference type="Pfam" id="PF02082">
    <property type="entry name" value="Rrf2"/>
    <property type="match status" value="1"/>
</dbReference>
<dbReference type="GO" id="GO:0003677">
    <property type="term" value="F:DNA binding"/>
    <property type="evidence" value="ECO:0007669"/>
    <property type="project" value="UniProtKB-KW"/>
</dbReference>
<reference evidence="2 3" key="1">
    <citation type="journal article" date="2015" name="Microbes Environ.">
        <title>Distribution and evolution of nitrogen fixation genes in the phylum bacteroidetes.</title>
        <authorList>
            <person name="Inoue J."/>
            <person name="Oshima K."/>
            <person name="Suda W."/>
            <person name="Sakamoto M."/>
            <person name="Iino T."/>
            <person name="Noda S."/>
            <person name="Hongoh Y."/>
            <person name="Hattori M."/>
            <person name="Ohkuma M."/>
        </authorList>
    </citation>
    <scope>NUCLEOTIDE SEQUENCE [LARGE SCALE GENOMIC DNA]</scope>
    <source>
        <strain evidence="2">JCM 15548</strain>
    </source>
</reference>
<comment type="caution">
    <text evidence="2">The sequence shown here is derived from an EMBL/GenBank/DDBJ whole genome shotgun (WGS) entry which is preliminary data.</text>
</comment>
<dbReference type="Proteomes" id="UP000032900">
    <property type="component" value="Unassembled WGS sequence"/>
</dbReference>
<dbReference type="InterPro" id="IPR036388">
    <property type="entry name" value="WH-like_DNA-bd_sf"/>
</dbReference>
<dbReference type="PROSITE" id="PS51197">
    <property type="entry name" value="HTH_RRF2_2"/>
    <property type="match status" value="1"/>
</dbReference>
<dbReference type="GO" id="GO:0003700">
    <property type="term" value="F:DNA-binding transcription factor activity"/>
    <property type="evidence" value="ECO:0007669"/>
    <property type="project" value="TreeGrafter"/>
</dbReference>
<dbReference type="InterPro" id="IPR036390">
    <property type="entry name" value="WH_DNA-bd_sf"/>
</dbReference>
<dbReference type="AlphaFoldDB" id="A0A0E9M0S2"/>
<keyword evidence="3" id="KW-1185">Reference proteome</keyword>
<dbReference type="SUPFAM" id="SSF46785">
    <property type="entry name" value="Winged helix' DNA-binding domain"/>
    <property type="match status" value="1"/>
</dbReference>
<organism evidence="2 3">
    <name type="scientific">Geofilum rubicundum JCM 15548</name>
    <dbReference type="NCBI Taxonomy" id="1236989"/>
    <lineage>
        <taxon>Bacteria</taxon>
        <taxon>Pseudomonadati</taxon>
        <taxon>Bacteroidota</taxon>
        <taxon>Bacteroidia</taxon>
        <taxon>Marinilabiliales</taxon>
        <taxon>Marinilabiliaceae</taxon>
        <taxon>Geofilum</taxon>
    </lineage>
</organism>
<dbReference type="PANTHER" id="PTHR33221:SF5">
    <property type="entry name" value="HTH-TYPE TRANSCRIPTIONAL REGULATOR ISCR"/>
    <property type="match status" value="1"/>
</dbReference>
<name>A0A0E9M0S2_9BACT</name>
<dbReference type="GO" id="GO:0005829">
    <property type="term" value="C:cytosol"/>
    <property type="evidence" value="ECO:0007669"/>
    <property type="project" value="TreeGrafter"/>
</dbReference>
<dbReference type="RefSeq" id="WP_062126933.1">
    <property type="nucleotide sequence ID" value="NZ_BAZW01000039.1"/>
</dbReference>
<protein>
    <submittedName>
        <fullName evidence="2">Iron-sulfur cluster regulator IscR</fullName>
    </submittedName>
</protein>
<gene>
    <name evidence="2" type="ORF">JCM15548_13490</name>
</gene>
<dbReference type="Gene3D" id="1.10.10.10">
    <property type="entry name" value="Winged helix-like DNA-binding domain superfamily/Winged helix DNA-binding domain"/>
    <property type="match status" value="1"/>
</dbReference>
<dbReference type="InterPro" id="IPR000944">
    <property type="entry name" value="Tscrpt_reg_Rrf2"/>
</dbReference>